<comment type="similarity">
    <text evidence="1">Belongs to the aldo/keto reductase family.</text>
</comment>
<dbReference type="InterPro" id="IPR036812">
    <property type="entry name" value="NAD(P)_OxRdtase_dom_sf"/>
</dbReference>
<evidence type="ECO:0000313" key="6">
    <source>
        <dbReference type="Proteomes" id="UP000605970"/>
    </source>
</evidence>
<dbReference type="InterPro" id="IPR023210">
    <property type="entry name" value="NADP_OxRdtase_dom"/>
</dbReference>
<name>A0A8S9ZFJ4_9BILA</name>
<dbReference type="GO" id="GO:0016616">
    <property type="term" value="F:oxidoreductase activity, acting on the CH-OH group of donors, NAD or NADP as acceptor"/>
    <property type="evidence" value="ECO:0007669"/>
    <property type="project" value="UniProtKB-ARBA"/>
</dbReference>
<comment type="caution">
    <text evidence="5">The sequence shown here is derived from an EMBL/GenBank/DDBJ whole genome shotgun (WGS) entry which is preliminary data.</text>
</comment>
<proteinExistence type="inferred from homology"/>
<dbReference type="Proteomes" id="UP000605970">
    <property type="component" value="Unassembled WGS sequence"/>
</dbReference>
<dbReference type="Pfam" id="PF00248">
    <property type="entry name" value="Aldo_ket_red"/>
    <property type="match status" value="1"/>
</dbReference>
<dbReference type="AlphaFoldDB" id="A0A8S9ZFJ4"/>
<evidence type="ECO:0000313" key="5">
    <source>
        <dbReference type="EMBL" id="KAF7632048.1"/>
    </source>
</evidence>
<dbReference type="Gene3D" id="3.20.20.100">
    <property type="entry name" value="NADP-dependent oxidoreductase domain"/>
    <property type="match status" value="1"/>
</dbReference>
<protein>
    <submittedName>
        <fullName evidence="5">Aldo_ket_red domain-containing protein</fullName>
    </submittedName>
</protein>
<dbReference type="OrthoDB" id="416253at2759"/>
<keyword evidence="3" id="KW-0560">Oxidoreductase</keyword>
<feature type="domain" description="NADP-dependent oxidoreductase" evidence="4">
    <location>
        <begin position="3"/>
        <end position="136"/>
    </location>
</feature>
<keyword evidence="6" id="KW-1185">Reference proteome</keyword>
<gene>
    <name evidence="5" type="ORF">Mgra_00008498</name>
</gene>
<evidence type="ECO:0000256" key="3">
    <source>
        <dbReference type="ARBA" id="ARBA00023002"/>
    </source>
</evidence>
<evidence type="ECO:0000256" key="2">
    <source>
        <dbReference type="ARBA" id="ARBA00022857"/>
    </source>
</evidence>
<feature type="non-terminal residue" evidence="5">
    <location>
        <position position="150"/>
    </location>
</feature>
<dbReference type="EMBL" id="JABEBT010000113">
    <property type="protein sequence ID" value="KAF7632048.1"/>
    <property type="molecule type" value="Genomic_DNA"/>
</dbReference>
<evidence type="ECO:0000259" key="4">
    <source>
        <dbReference type="Pfam" id="PF00248"/>
    </source>
</evidence>
<organism evidence="5 6">
    <name type="scientific">Meloidogyne graminicola</name>
    <dbReference type="NCBI Taxonomy" id="189291"/>
    <lineage>
        <taxon>Eukaryota</taxon>
        <taxon>Metazoa</taxon>
        <taxon>Ecdysozoa</taxon>
        <taxon>Nematoda</taxon>
        <taxon>Chromadorea</taxon>
        <taxon>Rhabditida</taxon>
        <taxon>Tylenchina</taxon>
        <taxon>Tylenchomorpha</taxon>
        <taxon>Tylenchoidea</taxon>
        <taxon>Meloidogynidae</taxon>
        <taxon>Meloidogyninae</taxon>
        <taxon>Meloidogyne</taxon>
    </lineage>
</organism>
<keyword evidence="2" id="KW-0521">NADP</keyword>
<dbReference type="PANTHER" id="PTHR43827">
    <property type="entry name" value="2,5-DIKETO-D-GLUCONIC ACID REDUCTASE"/>
    <property type="match status" value="1"/>
</dbReference>
<evidence type="ECO:0000256" key="1">
    <source>
        <dbReference type="ARBA" id="ARBA00007905"/>
    </source>
</evidence>
<accession>A0A8S9ZFJ4</accession>
<reference evidence="5" key="1">
    <citation type="journal article" date="2020" name="Ecol. Evol.">
        <title>Genome structure and content of the rice root-knot nematode (Meloidogyne graminicola).</title>
        <authorList>
            <person name="Phan N.T."/>
            <person name="Danchin E.G.J."/>
            <person name="Klopp C."/>
            <person name="Perfus-Barbeoch L."/>
            <person name="Kozlowski D.K."/>
            <person name="Koutsovoulos G.D."/>
            <person name="Lopez-Roques C."/>
            <person name="Bouchez O."/>
            <person name="Zahm M."/>
            <person name="Besnard G."/>
            <person name="Bellafiore S."/>
        </authorList>
    </citation>
    <scope>NUCLEOTIDE SEQUENCE</scope>
    <source>
        <strain evidence="5">VN-18</strain>
    </source>
</reference>
<dbReference type="CDD" id="cd19071">
    <property type="entry name" value="AKR_AKR1-5-like"/>
    <property type="match status" value="1"/>
</dbReference>
<dbReference type="InterPro" id="IPR020471">
    <property type="entry name" value="AKR"/>
</dbReference>
<dbReference type="SUPFAM" id="SSF51430">
    <property type="entry name" value="NAD(P)-linked oxidoreductase"/>
    <property type="match status" value="1"/>
</dbReference>
<sequence length="150" mass="16872">ILDSGFIHSIGVSNFESRHIDQLWNVVKYRPVVNQCEFHPHLTRPELVEYCRNKGILFQAHTPLAGHSKSLLGDPVILSIADKYKVDVSQIILSFAHIQGIGIIPKSGNVSRIKSNISFLGLKLTEEEIASMKSLNKNKRYSDCDGWNVM</sequence>
<dbReference type="PANTHER" id="PTHR43827:SF3">
    <property type="entry name" value="NADP-DEPENDENT OXIDOREDUCTASE DOMAIN-CONTAINING PROTEIN"/>
    <property type="match status" value="1"/>
</dbReference>